<evidence type="ECO:0000256" key="1">
    <source>
        <dbReference type="SAM" id="MobiDB-lite"/>
    </source>
</evidence>
<protein>
    <submittedName>
        <fullName evidence="2">Uncharacterized protein</fullName>
    </submittedName>
</protein>
<sequence length="95" mass="10607">YLCQCSVPAHTSRCKAKSFCPFGDQLANRCKKCQSRLQQSLKCGPVMLSDKYTVSAVPSNSFVPLPGGKEEKFPRDITPPQRNLHRAYGTDNIYP</sequence>
<feature type="non-terminal residue" evidence="2">
    <location>
        <position position="1"/>
    </location>
</feature>
<comment type="caution">
    <text evidence="2">The sequence shown here is derived from an EMBL/GenBank/DDBJ whole genome shotgun (WGS) entry which is preliminary data.</text>
</comment>
<evidence type="ECO:0000313" key="3">
    <source>
        <dbReference type="Proteomes" id="UP001172159"/>
    </source>
</evidence>
<feature type="non-terminal residue" evidence="2">
    <location>
        <position position="95"/>
    </location>
</feature>
<gene>
    <name evidence="2" type="ORF">B0T21DRAFT_254298</name>
</gene>
<reference evidence="2" key="1">
    <citation type="submission" date="2023-06" db="EMBL/GenBank/DDBJ databases">
        <title>Genome-scale phylogeny and comparative genomics of the fungal order Sordariales.</title>
        <authorList>
            <consortium name="Lawrence Berkeley National Laboratory"/>
            <person name="Hensen N."/>
            <person name="Bonometti L."/>
            <person name="Westerberg I."/>
            <person name="Brannstrom I.O."/>
            <person name="Guillou S."/>
            <person name="Cros-Aarteil S."/>
            <person name="Calhoun S."/>
            <person name="Haridas S."/>
            <person name="Kuo A."/>
            <person name="Mondo S."/>
            <person name="Pangilinan J."/>
            <person name="Riley R."/>
            <person name="Labutti K."/>
            <person name="Andreopoulos B."/>
            <person name="Lipzen A."/>
            <person name="Chen C."/>
            <person name="Yanf M."/>
            <person name="Daum C."/>
            <person name="Ng V."/>
            <person name="Clum A."/>
            <person name="Steindorff A."/>
            <person name="Ohm R."/>
            <person name="Martin F."/>
            <person name="Silar P."/>
            <person name="Natvig D."/>
            <person name="Lalanne C."/>
            <person name="Gautier V."/>
            <person name="Ament-Velasquez S.L."/>
            <person name="Kruys A."/>
            <person name="Hutchinson M.I."/>
            <person name="Powell A.J."/>
            <person name="Barry K."/>
            <person name="Miller A.N."/>
            <person name="Grigoriev I.V."/>
            <person name="Debuchy R."/>
            <person name="Gladieux P."/>
            <person name="Thoren M.H."/>
            <person name="Johannesson H."/>
        </authorList>
    </citation>
    <scope>NUCLEOTIDE SEQUENCE</scope>
    <source>
        <strain evidence="2">CBS 540.89</strain>
    </source>
</reference>
<proteinExistence type="predicted"/>
<accession>A0AA40DZ03</accession>
<dbReference type="AlphaFoldDB" id="A0AA40DZ03"/>
<evidence type="ECO:0000313" key="2">
    <source>
        <dbReference type="EMBL" id="KAK0716733.1"/>
    </source>
</evidence>
<feature type="region of interest" description="Disordered" evidence="1">
    <location>
        <begin position="65"/>
        <end position="95"/>
    </location>
</feature>
<dbReference type="Proteomes" id="UP001172159">
    <property type="component" value="Unassembled WGS sequence"/>
</dbReference>
<keyword evidence="3" id="KW-1185">Reference proteome</keyword>
<organism evidence="2 3">
    <name type="scientific">Apiosordaria backusii</name>
    <dbReference type="NCBI Taxonomy" id="314023"/>
    <lineage>
        <taxon>Eukaryota</taxon>
        <taxon>Fungi</taxon>
        <taxon>Dikarya</taxon>
        <taxon>Ascomycota</taxon>
        <taxon>Pezizomycotina</taxon>
        <taxon>Sordariomycetes</taxon>
        <taxon>Sordariomycetidae</taxon>
        <taxon>Sordariales</taxon>
        <taxon>Lasiosphaeriaceae</taxon>
        <taxon>Apiosordaria</taxon>
    </lineage>
</organism>
<name>A0AA40DZ03_9PEZI</name>
<dbReference type="EMBL" id="JAUKTV010000014">
    <property type="protein sequence ID" value="KAK0716733.1"/>
    <property type="molecule type" value="Genomic_DNA"/>
</dbReference>